<dbReference type="EMBL" id="JABAYA010000198">
    <property type="protein sequence ID" value="KAF7722379.1"/>
    <property type="molecule type" value="Genomic_DNA"/>
</dbReference>
<comment type="caution">
    <text evidence="2">The sequence shown here is derived from an EMBL/GenBank/DDBJ whole genome shotgun (WGS) entry which is preliminary data.</text>
</comment>
<evidence type="ECO:0000313" key="2">
    <source>
        <dbReference type="EMBL" id="KAF7722379.1"/>
    </source>
</evidence>
<organism evidence="2 3">
    <name type="scientific">Apophysomyces ossiformis</name>
    <dbReference type="NCBI Taxonomy" id="679940"/>
    <lineage>
        <taxon>Eukaryota</taxon>
        <taxon>Fungi</taxon>
        <taxon>Fungi incertae sedis</taxon>
        <taxon>Mucoromycota</taxon>
        <taxon>Mucoromycotina</taxon>
        <taxon>Mucoromycetes</taxon>
        <taxon>Mucorales</taxon>
        <taxon>Mucorineae</taxon>
        <taxon>Mucoraceae</taxon>
        <taxon>Apophysomyces</taxon>
    </lineage>
</organism>
<feature type="region of interest" description="Disordered" evidence="1">
    <location>
        <begin position="37"/>
        <end position="133"/>
    </location>
</feature>
<feature type="compositionally biased region" description="Low complexity" evidence="1">
    <location>
        <begin position="175"/>
        <end position="186"/>
    </location>
</feature>
<evidence type="ECO:0000313" key="3">
    <source>
        <dbReference type="Proteomes" id="UP000605846"/>
    </source>
</evidence>
<sequence length="265" mass="30870">MSARTQEETVDPTAWPSSYYGRTRHIDLAKFFHDIQNQLTQDEPTKRRVSFSVKATKTRQEGQGDYTSAWLEHMADDWQGRRRSSAPASLAPRSTLEEGGGKEEEQEEQEEDEDEDEEEEDEEEEEEDLLGWNDPLCSVDHHYIRRCSDGLYHMDLRPIPNQEYERRRGRNRTQSVPLPVLSPFSSEKADRTMDEDSESEAHWPDDDSSTFGLDEYASMFYSYQSVNVLTAAKKQLSKTYLARTWTRLRKSSLTTLRKRLSIKGR</sequence>
<feature type="compositionally biased region" description="Low complexity" evidence="1">
    <location>
        <begin position="85"/>
        <end position="94"/>
    </location>
</feature>
<gene>
    <name evidence="2" type="ORF">EC973_003189</name>
</gene>
<feature type="compositionally biased region" description="Basic and acidic residues" evidence="1">
    <location>
        <begin position="187"/>
        <end position="205"/>
    </location>
</feature>
<protein>
    <submittedName>
        <fullName evidence="2">Uncharacterized protein</fullName>
    </submittedName>
</protein>
<dbReference type="OrthoDB" id="2268662at2759"/>
<dbReference type="AlphaFoldDB" id="A0A8H7EN64"/>
<feature type="compositionally biased region" description="Acidic residues" evidence="1">
    <location>
        <begin position="104"/>
        <end position="129"/>
    </location>
</feature>
<reference evidence="2" key="1">
    <citation type="submission" date="2020-01" db="EMBL/GenBank/DDBJ databases">
        <title>Genome Sequencing of Three Apophysomyces-Like Fungal Strains Confirms a Novel Fungal Genus in the Mucoromycota with divergent Burkholderia-like Endosymbiotic Bacteria.</title>
        <authorList>
            <person name="Stajich J.E."/>
            <person name="Macias A.M."/>
            <person name="Carter-House D."/>
            <person name="Lovett B."/>
            <person name="Kasson L.R."/>
            <person name="Berry K."/>
            <person name="Grigoriev I."/>
            <person name="Chang Y."/>
            <person name="Spatafora J."/>
            <person name="Kasson M.T."/>
        </authorList>
    </citation>
    <scope>NUCLEOTIDE SEQUENCE</scope>
    <source>
        <strain evidence="2">NRRL A-21654</strain>
    </source>
</reference>
<keyword evidence="3" id="KW-1185">Reference proteome</keyword>
<dbReference type="Proteomes" id="UP000605846">
    <property type="component" value="Unassembled WGS sequence"/>
</dbReference>
<accession>A0A8H7EN64</accession>
<feature type="region of interest" description="Disordered" evidence="1">
    <location>
        <begin position="163"/>
        <end position="207"/>
    </location>
</feature>
<evidence type="ECO:0000256" key="1">
    <source>
        <dbReference type="SAM" id="MobiDB-lite"/>
    </source>
</evidence>
<proteinExistence type="predicted"/>
<name>A0A8H7EN64_9FUNG</name>